<reference evidence="2" key="1">
    <citation type="submission" date="2017-12" db="EMBL/GenBank/DDBJ databases">
        <authorList>
            <consortium name="DOE Joint Genome Institute"/>
            <person name="Mondo S.J."/>
            <person name="Kjaerbolling I."/>
            <person name="Vesth T.C."/>
            <person name="Frisvad J.C."/>
            <person name="Nybo J.L."/>
            <person name="Theobald S."/>
            <person name="Kuo A."/>
            <person name="Bowyer P."/>
            <person name="Matsuda Y."/>
            <person name="Lyhne E.K."/>
            <person name="Kogle M.E."/>
            <person name="Clum A."/>
            <person name="Lipzen A."/>
            <person name="Salamov A."/>
            <person name="Ngan C.Y."/>
            <person name="Daum C."/>
            <person name="Chiniquy J."/>
            <person name="Barry K."/>
            <person name="LaButti K."/>
            <person name="Haridas S."/>
            <person name="Simmons B.A."/>
            <person name="Magnuson J.K."/>
            <person name="Mortensen U.H."/>
            <person name="Larsen T.O."/>
            <person name="Grigoriev I.V."/>
            <person name="Baker S.E."/>
            <person name="Andersen M.R."/>
            <person name="Nordberg H.P."/>
            <person name="Cantor M.N."/>
            <person name="Hua S.X."/>
        </authorList>
    </citation>
    <scope>NUCLEOTIDE SEQUENCE [LARGE SCALE GENOMIC DNA]</scope>
    <source>
        <strain evidence="2">IBT 19404</strain>
    </source>
</reference>
<accession>A0A2J5HYL0</accession>
<evidence type="ECO:0000313" key="1">
    <source>
        <dbReference type="EMBL" id="PLN82415.1"/>
    </source>
</evidence>
<dbReference type="Proteomes" id="UP000235023">
    <property type="component" value="Unassembled WGS sequence"/>
</dbReference>
<dbReference type="OrthoDB" id="10335074at2759"/>
<sequence>MKSHQYIIDLPSATTTSRSISALDAEGFFDENLDTKTNTDSVSDPAKPKVTIPIEIYKMCKRKKDCPGAWFCDNGRCVHPEIEEIRKRRAYRDHPLFERARRLFY</sequence>
<proteinExistence type="predicted"/>
<organism evidence="1 2">
    <name type="scientific">Aspergillus taichungensis</name>
    <dbReference type="NCBI Taxonomy" id="482145"/>
    <lineage>
        <taxon>Eukaryota</taxon>
        <taxon>Fungi</taxon>
        <taxon>Dikarya</taxon>
        <taxon>Ascomycota</taxon>
        <taxon>Pezizomycotina</taxon>
        <taxon>Eurotiomycetes</taxon>
        <taxon>Eurotiomycetidae</taxon>
        <taxon>Eurotiales</taxon>
        <taxon>Aspergillaceae</taxon>
        <taxon>Aspergillus</taxon>
        <taxon>Aspergillus subgen. Circumdati</taxon>
    </lineage>
</organism>
<gene>
    <name evidence="1" type="ORF">BDW42DRAFT_80699</name>
</gene>
<name>A0A2J5HYL0_9EURO</name>
<dbReference type="EMBL" id="KZ559527">
    <property type="protein sequence ID" value="PLN82415.1"/>
    <property type="molecule type" value="Genomic_DNA"/>
</dbReference>
<evidence type="ECO:0000313" key="2">
    <source>
        <dbReference type="Proteomes" id="UP000235023"/>
    </source>
</evidence>
<keyword evidence="2" id="KW-1185">Reference proteome</keyword>
<protein>
    <submittedName>
        <fullName evidence="1">Uncharacterized protein</fullName>
    </submittedName>
</protein>
<dbReference type="AlphaFoldDB" id="A0A2J5HYL0"/>